<feature type="transmembrane region" description="Helical" evidence="7">
    <location>
        <begin position="107"/>
        <end position="127"/>
    </location>
</feature>
<evidence type="ECO:0000256" key="3">
    <source>
        <dbReference type="ARBA" id="ARBA00022692"/>
    </source>
</evidence>
<comment type="subcellular location">
    <subcellularLocation>
        <location evidence="1">Membrane</location>
        <topology evidence="1">Multi-pass membrane protein</topology>
    </subcellularLocation>
</comment>
<dbReference type="GO" id="GO:0016020">
    <property type="term" value="C:membrane"/>
    <property type="evidence" value="ECO:0007669"/>
    <property type="project" value="UniProtKB-SubCell"/>
</dbReference>
<comment type="caution">
    <text evidence="8">The sequence shown here is derived from an EMBL/GenBank/DDBJ whole genome shotgun (WGS) entry which is preliminary data.</text>
</comment>
<keyword evidence="6" id="KW-0175">Coiled coil</keyword>
<keyword evidence="9" id="KW-1185">Reference proteome</keyword>
<evidence type="ECO:0000256" key="4">
    <source>
        <dbReference type="ARBA" id="ARBA00022989"/>
    </source>
</evidence>
<feature type="transmembrane region" description="Helical" evidence="7">
    <location>
        <begin position="211"/>
        <end position="231"/>
    </location>
</feature>
<keyword evidence="5 7" id="KW-0472">Membrane</keyword>
<feature type="transmembrane region" description="Helical" evidence="7">
    <location>
        <begin position="271"/>
        <end position="291"/>
    </location>
</feature>
<evidence type="ECO:0000256" key="2">
    <source>
        <dbReference type="ARBA" id="ARBA00022448"/>
    </source>
</evidence>
<dbReference type="Pfam" id="PF07690">
    <property type="entry name" value="MFS_1"/>
    <property type="match status" value="1"/>
</dbReference>
<dbReference type="InterPro" id="IPR036259">
    <property type="entry name" value="MFS_trans_sf"/>
</dbReference>
<dbReference type="GO" id="GO:0022857">
    <property type="term" value="F:transmembrane transporter activity"/>
    <property type="evidence" value="ECO:0007669"/>
    <property type="project" value="InterPro"/>
</dbReference>
<feature type="transmembrane region" description="Helical" evidence="7">
    <location>
        <begin position="175"/>
        <end position="199"/>
    </location>
</feature>
<evidence type="ECO:0000256" key="7">
    <source>
        <dbReference type="SAM" id="Phobius"/>
    </source>
</evidence>
<reference evidence="8 9" key="1">
    <citation type="submission" date="2017-03" db="EMBL/GenBank/DDBJ databases">
        <title>Genomes of endolithic fungi from Antarctica.</title>
        <authorList>
            <person name="Coleine C."/>
            <person name="Masonjones S."/>
            <person name="Stajich J.E."/>
        </authorList>
    </citation>
    <scope>NUCLEOTIDE SEQUENCE [LARGE SCALE GENOMIC DNA]</scope>
    <source>
        <strain evidence="8 9">CCFEE 5187</strain>
    </source>
</reference>
<dbReference type="InterPro" id="IPR011701">
    <property type="entry name" value="MFS"/>
</dbReference>
<keyword evidence="4 7" id="KW-1133">Transmembrane helix</keyword>
<evidence type="ECO:0000256" key="1">
    <source>
        <dbReference type="ARBA" id="ARBA00004141"/>
    </source>
</evidence>
<organism evidence="8 9">
    <name type="scientific">Cryomyces minteri</name>
    <dbReference type="NCBI Taxonomy" id="331657"/>
    <lineage>
        <taxon>Eukaryota</taxon>
        <taxon>Fungi</taxon>
        <taxon>Dikarya</taxon>
        <taxon>Ascomycota</taxon>
        <taxon>Pezizomycotina</taxon>
        <taxon>Dothideomycetes</taxon>
        <taxon>Dothideomycetes incertae sedis</taxon>
        <taxon>Cryomyces</taxon>
    </lineage>
</organism>
<feature type="coiled-coil region" evidence="6">
    <location>
        <begin position="362"/>
        <end position="389"/>
    </location>
</feature>
<dbReference type="AlphaFoldDB" id="A0A4U0XJZ3"/>
<feature type="transmembrane region" description="Helical" evidence="7">
    <location>
        <begin position="240"/>
        <end position="259"/>
    </location>
</feature>
<dbReference type="SUPFAM" id="SSF103473">
    <property type="entry name" value="MFS general substrate transporter"/>
    <property type="match status" value="1"/>
</dbReference>
<name>A0A4U0XJZ3_9PEZI</name>
<keyword evidence="3 7" id="KW-0812">Transmembrane</keyword>
<proteinExistence type="predicted"/>
<dbReference type="Proteomes" id="UP000308768">
    <property type="component" value="Unassembled WGS sequence"/>
</dbReference>
<protein>
    <recommendedName>
        <fullName evidence="10">Major facilitator superfamily (MFS) profile domain-containing protein</fullName>
    </recommendedName>
</protein>
<evidence type="ECO:0000256" key="5">
    <source>
        <dbReference type="ARBA" id="ARBA00023136"/>
    </source>
</evidence>
<sequence length="400" mass="43458">MSFSDDIKRAAPFSAYDGRKAAVVADHEVVTVMGLEDADEALAFLQNHPKAAEIAVQGQAILDDPVQLKKLIRKIDLTIAPLLAAIFGGCLAYGVSFTHTRFASWRIFYVAIGAMTIVMGFLVIMFLPDSPVKAKRFTDAEKVAALLRTKDNPSGTQNSHVKKAQVFETFKDGRVWLVCLSTMLSSIPNGGISNFSSILLTTFGYTSQQALIMSLPAGAVGAACVLLVGWLSDRWRDRSIVMLICIIPTILGASLMIGLDPNGVPKNKAGLLAASFMTGTFGAAFMVLLAWNASNIASHSKKVTTNAMIMISFAVGNILGTQTFQAKQAPGYIDGKISIIVTLSALCFVIVILRVYDDVLNKQNERKLAEMGEAEKKELKEKMAFADQTDRKNVFFKYTH</sequence>
<feature type="transmembrane region" description="Helical" evidence="7">
    <location>
        <begin position="337"/>
        <end position="356"/>
    </location>
</feature>
<evidence type="ECO:0000313" key="9">
    <source>
        <dbReference type="Proteomes" id="UP000308768"/>
    </source>
</evidence>
<feature type="transmembrane region" description="Helical" evidence="7">
    <location>
        <begin position="77"/>
        <end position="95"/>
    </location>
</feature>
<dbReference type="PANTHER" id="PTHR43791:SF1">
    <property type="entry name" value="ALLANTOATE PERMEASE"/>
    <property type="match status" value="1"/>
</dbReference>
<feature type="transmembrane region" description="Helical" evidence="7">
    <location>
        <begin position="303"/>
        <end position="325"/>
    </location>
</feature>
<dbReference type="EMBL" id="NAJN01000269">
    <property type="protein sequence ID" value="TKA75848.1"/>
    <property type="molecule type" value="Genomic_DNA"/>
</dbReference>
<evidence type="ECO:0008006" key="10">
    <source>
        <dbReference type="Google" id="ProtNLM"/>
    </source>
</evidence>
<dbReference type="Gene3D" id="1.20.1250.20">
    <property type="entry name" value="MFS general substrate transporter like domains"/>
    <property type="match status" value="1"/>
</dbReference>
<accession>A0A4U0XJZ3</accession>
<evidence type="ECO:0000313" key="8">
    <source>
        <dbReference type="EMBL" id="TKA75848.1"/>
    </source>
</evidence>
<dbReference type="PANTHER" id="PTHR43791">
    <property type="entry name" value="PERMEASE-RELATED"/>
    <property type="match status" value="1"/>
</dbReference>
<dbReference type="OrthoDB" id="6730379at2759"/>
<dbReference type="STRING" id="331657.A0A4U0XJZ3"/>
<keyword evidence="2" id="KW-0813">Transport</keyword>
<gene>
    <name evidence="8" type="ORF">B0A49_05052</name>
</gene>
<evidence type="ECO:0000256" key="6">
    <source>
        <dbReference type="SAM" id="Coils"/>
    </source>
</evidence>